<keyword evidence="3 5" id="KW-0067">ATP-binding</keyword>
<dbReference type="PROSITE" id="PS00211">
    <property type="entry name" value="ABC_TRANSPORTER_1"/>
    <property type="match status" value="1"/>
</dbReference>
<dbReference type="STRING" id="1123350.SAMN02744040_01913"/>
<dbReference type="GO" id="GO:0016887">
    <property type="term" value="F:ATP hydrolysis activity"/>
    <property type="evidence" value="ECO:0007669"/>
    <property type="project" value="InterPro"/>
</dbReference>
<feature type="domain" description="ABC transporter" evidence="4">
    <location>
        <begin position="2"/>
        <end position="231"/>
    </location>
</feature>
<keyword evidence="6" id="KW-1185">Reference proteome</keyword>
<evidence type="ECO:0000313" key="5">
    <source>
        <dbReference type="EMBL" id="SHH42113.1"/>
    </source>
</evidence>
<dbReference type="InterPro" id="IPR003593">
    <property type="entry name" value="AAA+_ATPase"/>
</dbReference>
<accession>A0A1M5SVU5</accession>
<dbReference type="InterPro" id="IPR003439">
    <property type="entry name" value="ABC_transporter-like_ATP-bd"/>
</dbReference>
<dbReference type="EMBL" id="FQXH01000024">
    <property type="protein sequence ID" value="SHH42113.1"/>
    <property type="molecule type" value="Genomic_DNA"/>
</dbReference>
<evidence type="ECO:0000313" key="6">
    <source>
        <dbReference type="Proteomes" id="UP000242520"/>
    </source>
</evidence>
<evidence type="ECO:0000256" key="2">
    <source>
        <dbReference type="ARBA" id="ARBA00022741"/>
    </source>
</evidence>
<evidence type="ECO:0000259" key="4">
    <source>
        <dbReference type="PROSITE" id="PS50893"/>
    </source>
</evidence>
<keyword evidence="2" id="KW-0547">Nucleotide-binding</keyword>
<dbReference type="AlphaFoldDB" id="A0A1M5SVU5"/>
<dbReference type="PROSITE" id="PS50893">
    <property type="entry name" value="ABC_TRANSPORTER_2"/>
    <property type="match status" value="1"/>
</dbReference>
<dbReference type="Proteomes" id="UP000242520">
    <property type="component" value="Unassembled WGS sequence"/>
</dbReference>
<dbReference type="SUPFAM" id="SSF52540">
    <property type="entry name" value="P-loop containing nucleoside triphosphate hydrolases"/>
    <property type="match status" value="1"/>
</dbReference>
<keyword evidence="1" id="KW-0813">Transport</keyword>
<protein>
    <submittedName>
        <fullName evidence="5">ABC-2 type transport system ATP-binding protein</fullName>
    </submittedName>
</protein>
<reference evidence="6" key="1">
    <citation type="submission" date="2016-11" db="EMBL/GenBank/DDBJ databases">
        <authorList>
            <person name="Varghese N."/>
            <person name="Submissions S."/>
        </authorList>
    </citation>
    <scope>NUCLEOTIDE SEQUENCE [LARGE SCALE GENOMIC DNA]</scope>
    <source>
        <strain evidence="6">DSM 15285</strain>
    </source>
</reference>
<name>A0A1M5SVU5_9FIRM</name>
<organism evidence="5 6">
    <name type="scientific">Tepidibacter thalassicus DSM 15285</name>
    <dbReference type="NCBI Taxonomy" id="1123350"/>
    <lineage>
        <taxon>Bacteria</taxon>
        <taxon>Bacillati</taxon>
        <taxon>Bacillota</taxon>
        <taxon>Clostridia</taxon>
        <taxon>Peptostreptococcales</taxon>
        <taxon>Peptostreptococcaceae</taxon>
        <taxon>Tepidibacter</taxon>
    </lineage>
</organism>
<dbReference type="InterPro" id="IPR027417">
    <property type="entry name" value="P-loop_NTPase"/>
</dbReference>
<dbReference type="Pfam" id="PF00005">
    <property type="entry name" value="ABC_tran"/>
    <property type="match status" value="1"/>
</dbReference>
<dbReference type="InterPro" id="IPR051782">
    <property type="entry name" value="ABC_Transporter_VariousFunc"/>
</dbReference>
<proteinExistence type="predicted"/>
<evidence type="ECO:0000256" key="3">
    <source>
        <dbReference type="ARBA" id="ARBA00022840"/>
    </source>
</evidence>
<dbReference type="PANTHER" id="PTHR42939">
    <property type="entry name" value="ABC TRANSPORTER ATP-BINDING PROTEIN ALBC-RELATED"/>
    <property type="match status" value="1"/>
</dbReference>
<dbReference type="InterPro" id="IPR017871">
    <property type="entry name" value="ABC_transporter-like_CS"/>
</dbReference>
<evidence type="ECO:0000256" key="1">
    <source>
        <dbReference type="ARBA" id="ARBA00022448"/>
    </source>
</evidence>
<dbReference type="Gene3D" id="3.40.50.300">
    <property type="entry name" value="P-loop containing nucleotide triphosphate hydrolases"/>
    <property type="match status" value="1"/>
</dbReference>
<dbReference type="RefSeq" id="WP_178137481.1">
    <property type="nucleotide sequence ID" value="NZ_FQXH01000024.1"/>
</dbReference>
<sequence>MIQIKNLKAWYKKNEFILKDININIDSGLIFGLLGVNGAGKTTFLNCLTGIHNKFEGEIYLNNDNFIKNPIGFKRNRYFIPDYPILFEEMSGFNYIEFVHNLYKKYLNLEKLYYYCELFSFNNYINKKIQTLSLGNKQKIAIICGLLLDTPLLILDEPLVGLDIVSIDNFYKEMKNYVKRGNSIIFSSHLIEVINSVCDKVAILDEGRIKKIITINEDTNIKTVFFKVTKNEYE</sequence>
<dbReference type="PANTHER" id="PTHR42939:SF1">
    <property type="entry name" value="ABC TRANSPORTER ATP-BINDING PROTEIN ALBC-RELATED"/>
    <property type="match status" value="1"/>
</dbReference>
<dbReference type="SMART" id="SM00382">
    <property type="entry name" value="AAA"/>
    <property type="match status" value="1"/>
</dbReference>
<gene>
    <name evidence="5" type="ORF">SAMN02744040_01913</name>
</gene>
<dbReference type="CDD" id="cd03230">
    <property type="entry name" value="ABC_DR_subfamily_A"/>
    <property type="match status" value="1"/>
</dbReference>
<dbReference type="GO" id="GO:0005524">
    <property type="term" value="F:ATP binding"/>
    <property type="evidence" value="ECO:0007669"/>
    <property type="project" value="UniProtKB-KW"/>
</dbReference>